<evidence type="ECO:0000313" key="9">
    <source>
        <dbReference type="Proteomes" id="UP001431449"/>
    </source>
</evidence>
<evidence type="ECO:0000256" key="7">
    <source>
        <dbReference type="SAM" id="Phobius"/>
    </source>
</evidence>
<dbReference type="PANTHER" id="PTHR30250:SF11">
    <property type="entry name" value="O-ANTIGEN TRANSPORTER-RELATED"/>
    <property type="match status" value="1"/>
</dbReference>
<comment type="subcellular location">
    <subcellularLocation>
        <location evidence="1">Cell membrane</location>
        <topology evidence="1">Multi-pass membrane protein</topology>
    </subcellularLocation>
</comment>
<dbReference type="RefSeq" id="WP_248206097.1">
    <property type="nucleotide sequence ID" value="NZ_JALNMH010000003.1"/>
</dbReference>
<feature type="transmembrane region" description="Helical" evidence="7">
    <location>
        <begin position="109"/>
        <end position="130"/>
    </location>
</feature>
<dbReference type="InterPro" id="IPR050833">
    <property type="entry name" value="Poly_Biosynth_Transport"/>
</dbReference>
<feature type="transmembrane region" description="Helical" evidence="7">
    <location>
        <begin position="286"/>
        <end position="307"/>
    </location>
</feature>
<feature type="transmembrane region" description="Helical" evidence="7">
    <location>
        <begin position="34"/>
        <end position="55"/>
    </location>
</feature>
<keyword evidence="4 7" id="KW-1133">Transmembrane helix</keyword>
<organism evidence="8 9">
    <name type="scientific">Pseudomarimonas salicorniae</name>
    <dbReference type="NCBI Taxonomy" id="2933270"/>
    <lineage>
        <taxon>Bacteria</taxon>
        <taxon>Pseudomonadati</taxon>
        <taxon>Pseudomonadota</taxon>
        <taxon>Gammaproteobacteria</taxon>
        <taxon>Lysobacterales</taxon>
        <taxon>Lysobacteraceae</taxon>
        <taxon>Pseudomarimonas</taxon>
    </lineage>
</organism>
<evidence type="ECO:0000256" key="2">
    <source>
        <dbReference type="ARBA" id="ARBA00022475"/>
    </source>
</evidence>
<keyword evidence="3 7" id="KW-0812">Transmembrane</keyword>
<gene>
    <name evidence="8" type="ORF">M0G41_05275</name>
</gene>
<evidence type="ECO:0000256" key="1">
    <source>
        <dbReference type="ARBA" id="ARBA00004651"/>
    </source>
</evidence>
<protein>
    <recommendedName>
        <fullName evidence="10">Membrane protein involved in the export of O-antigen and teichoic acid</fullName>
    </recommendedName>
</protein>
<feature type="transmembrane region" description="Helical" evidence="7">
    <location>
        <begin position="229"/>
        <end position="247"/>
    </location>
</feature>
<name>A0ABT0GEW0_9GAMM</name>
<feature type="transmembrane region" description="Helical" evidence="7">
    <location>
        <begin position="253"/>
        <end position="274"/>
    </location>
</feature>
<feature type="transmembrane region" description="Helical" evidence="7">
    <location>
        <begin position="355"/>
        <end position="375"/>
    </location>
</feature>
<reference evidence="8" key="1">
    <citation type="submission" date="2022-04" db="EMBL/GenBank/DDBJ databases">
        <title>Lysobacter sp. CAU 1642 isolated from sea sand.</title>
        <authorList>
            <person name="Kim W."/>
        </authorList>
    </citation>
    <scope>NUCLEOTIDE SEQUENCE</scope>
    <source>
        <strain evidence="8">CAU 1642</strain>
    </source>
</reference>
<dbReference type="Proteomes" id="UP001431449">
    <property type="component" value="Unassembled WGS sequence"/>
</dbReference>
<keyword evidence="2" id="KW-1003">Cell membrane</keyword>
<sequence>MRIFSSALASQAVLSATGFLVGLLLIRYTSDLQYGYYMLVLGGIIFAVSLQNAFLGPALVNRMARLDPAGCGDLAGGVYREQRLLVVGIAVAVALIAATLWAAHLISSATALLVLIATVSTVAALRREYFRLVQLAYRRAHAVLRADVLYAFLLGSGVLIATRTTVPAAAAALALAFAALVAGRILERNLRKHEAWNPAGEPGILRAIAPLGAWSTAGAAIHWSFNQGYVFLVAGTLDVSAVAAIAATRMLAMPVNLLSVGIGSLMLPVSLRWLMSRGAAALLQRLCWLALAMAVIAMGYFSVLWIFRDWLFETVLRKQFEQRDLLLKLWSASFIVMAAHQQLLFLLVLRERFRWLTALALCSALIAIGVSYWGMQHLGGAGAPLGILVGEGISGIGIAILCLRETAASPPRQEQKPTPSDRSVGPALP</sequence>
<dbReference type="PANTHER" id="PTHR30250">
    <property type="entry name" value="PST FAMILY PREDICTED COLANIC ACID TRANSPORTER"/>
    <property type="match status" value="1"/>
</dbReference>
<feature type="transmembrane region" description="Helical" evidence="7">
    <location>
        <begin position="381"/>
        <end position="403"/>
    </location>
</feature>
<feature type="transmembrane region" description="Helical" evidence="7">
    <location>
        <begin position="84"/>
        <end position="103"/>
    </location>
</feature>
<keyword evidence="5 7" id="KW-0472">Membrane</keyword>
<feature type="transmembrane region" description="Helical" evidence="7">
    <location>
        <begin position="168"/>
        <end position="186"/>
    </location>
</feature>
<feature type="transmembrane region" description="Helical" evidence="7">
    <location>
        <begin position="142"/>
        <end position="162"/>
    </location>
</feature>
<feature type="transmembrane region" description="Helical" evidence="7">
    <location>
        <begin position="7"/>
        <end position="28"/>
    </location>
</feature>
<evidence type="ECO:0000256" key="5">
    <source>
        <dbReference type="ARBA" id="ARBA00023136"/>
    </source>
</evidence>
<feature type="transmembrane region" description="Helical" evidence="7">
    <location>
        <begin position="327"/>
        <end position="348"/>
    </location>
</feature>
<comment type="caution">
    <text evidence="8">The sequence shown here is derived from an EMBL/GenBank/DDBJ whole genome shotgun (WGS) entry which is preliminary data.</text>
</comment>
<accession>A0ABT0GEW0</accession>
<evidence type="ECO:0000313" key="8">
    <source>
        <dbReference type="EMBL" id="MCK7593080.1"/>
    </source>
</evidence>
<feature type="region of interest" description="Disordered" evidence="6">
    <location>
        <begin position="409"/>
        <end position="429"/>
    </location>
</feature>
<dbReference type="EMBL" id="JALNMH010000003">
    <property type="protein sequence ID" value="MCK7593080.1"/>
    <property type="molecule type" value="Genomic_DNA"/>
</dbReference>
<keyword evidence="9" id="KW-1185">Reference proteome</keyword>
<evidence type="ECO:0000256" key="4">
    <source>
        <dbReference type="ARBA" id="ARBA00022989"/>
    </source>
</evidence>
<evidence type="ECO:0000256" key="3">
    <source>
        <dbReference type="ARBA" id="ARBA00022692"/>
    </source>
</evidence>
<evidence type="ECO:0008006" key="10">
    <source>
        <dbReference type="Google" id="ProtNLM"/>
    </source>
</evidence>
<evidence type="ECO:0000256" key="6">
    <source>
        <dbReference type="SAM" id="MobiDB-lite"/>
    </source>
</evidence>
<proteinExistence type="predicted"/>